<feature type="disulfide bond" evidence="6">
    <location>
        <begin position="144"/>
        <end position="166"/>
    </location>
</feature>
<evidence type="ECO:0000256" key="7">
    <source>
        <dbReference type="RuleBase" id="RU361218"/>
    </source>
</evidence>
<dbReference type="InterPro" id="IPR000301">
    <property type="entry name" value="Tetraspanin_animals"/>
</dbReference>
<feature type="transmembrane region" description="Helical" evidence="7">
    <location>
        <begin position="12"/>
        <end position="36"/>
    </location>
</feature>
<protein>
    <recommendedName>
        <fullName evidence="7">Tetraspanin</fullName>
    </recommendedName>
</protein>
<dbReference type="PANTHER" id="PTHR19282">
    <property type="entry name" value="TETRASPANIN"/>
    <property type="match status" value="1"/>
</dbReference>
<dbReference type="InterPro" id="IPR008952">
    <property type="entry name" value="Tetraspanin_EC2_sf"/>
</dbReference>
<feature type="transmembrane region" description="Helical" evidence="7">
    <location>
        <begin position="48"/>
        <end position="74"/>
    </location>
</feature>
<accession>A0A2I9LNV4</accession>
<dbReference type="CDD" id="cd03127">
    <property type="entry name" value="tetraspanin_LEL"/>
    <property type="match status" value="1"/>
</dbReference>
<proteinExistence type="inferred from homology"/>
<dbReference type="InterPro" id="IPR018499">
    <property type="entry name" value="Tetraspanin/Peripherin"/>
</dbReference>
<dbReference type="Pfam" id="PF00335">
    <property type="entry name" value="Tetraspanin"/>
    <property type="match status" value="1"/>
</dbReference>
<dbReference type="PRINTS" id="PR00259">
    <property type="entry name" value="TMFOUR"/>
</dbReference>
<evidence type="ECO:0000256" key="1">
    <source>
        <dbReference type="ARBA" id="ARBA00004141"/>
    </source>
</evidence>
<organism evidence="8">
    <name type="scientific">Centruroides hentzi</name>
    <dbReference type="NCBI Taxonomy" id="88313"/>
    <lineage>
        <taxon>Eukaryota</taxon>
        <taxon>Metazoa</taxon>
        <taxon>Ecdysozoa</taxon>
        <taxon>Arthropoda</taxon>
        <taxon>Chelicerata</taxon>
        <taxon>Arachnida</taxon>
        <taxon>Scorpiones</taxon>
        <taxon>Buthida</taxon>
        <taxon>Buthoidea</taxon>
        <taxon>Buthidae</taxon>
        <taxon>Centruroides</taxon>
    </lineage>
</organism>
<comment type="subcellular location">
    <subcellularLocation>
        <location evidence="1 7">Membrane</location>
        <topology evidence="1 7">Multi-pass membrane protein</topology>
    </subcellularLocation>
</comment>
<feature type="transmembrane region" description="Helical" evidence="7">
    <location>
        <begin position="197"/>
        <end position="223"/>
    </location>
</feature>
<dbReference type="PIRSF" id="PIRSF002419">
    <property type="entry name" value="Tetraspanin"/>
    <property type="match status" value="1"/>
</dbReference>
<evidence type="ECO:0000256" key="5">
    <source>
        <dbReference type="ARBA" id="ARBA00023136"/>
    </source>
</evidence>
<dbReference type="SUPFAM" id="SSF48652">
    <property type="entry name" value="Tetraspanin"/>
    <property type="match status" value="1"/>
</dbReference>
<comment type="similarity">
    <text evidence="2 7">Belongs to the tetraspanin (TM4SF) family.</text>
</comment>
<dbReference type="AlphaFoldDB" id="A0A2I9LNV4"/>
<keyword evidence="6" id="KW-1015">Disulfide bond</keyword>
<keyword evidence="5 7" id="KW-0472">Membrane</keyword>
<dbReference type="PROSITE" id="PS00421">
    <property type="entry name" value="TM4_1"/>
    <property type="match status" value="1"/>
</dbReference>
<name>A0A2I9LNV4_9SCOR</name>
<dbReference type="Gene3D" id="1.10.1450.10">
    <property type="entry name" value="Tetraspanin"/>
    <property type="match status" value="1"/>
</dbReference>
<feature type="disulfide bond" evidence="6">
    <location>
        <begin position="143"/>
        <end position="186"/>
    </location>
</feature>
<evidence type="ECO:0000256" key="3">
    <source>
        <dbReference type="ARBA" id="ARBA00022692"/>
    </source>
</evidence>
<dbReference type="GO" id="GO:0005886">
    <property type="term" value="C:plasma membrane"/>
    <property type="evidence" value="ECO:0007669"/>
    <property type="project" value="TreeGrafter"/>
</dbReference>
<evidence type="ECO:0000313" key="8">
    <source>
        <dbReference type="EMBL" id="MBW20064.1"/>
    </source>
</evidence>
<keyword evidence="3 7" id="KW-0812">Transmembrane</keyword>
<keyword evidence="4 7" id="KW-1133">Transmembrane helix</keyword>
<dbReference type="InterPro" id="IPR018503">
    <property type="entry name" value="Tetraspanin_CS"/>
</dbReference>
<evidence type="ECO:0000256" key="4">
    <source>
        <dbReference type="ARBA" id="ARBA00022989"/>
    </source>
</evidence>
<reference evidence="8" key="1">
    <citation type="journal article" date="2017" name="Toxicon">
        <title>Venom-gland transcriptomics and venom proteomics of the Hentz striped scorpion (Centruroides hentzi; Buthidae) reveal high toxin diversity in a harmless member of a lethal family.</title>
        <authorList>
            <person name="Ward M.J."/>
            <person name="Ellsworth S.A."/>
            <person name="Rokyta D.R."/>
        </authorList>
    </citation>
    <scope>NUCLEOTIDE SEQUENCE</scope>
    <source>
        <tissue evidence="8">Venom gland</tissue>
    </source>
</reference>
<feature type="transmembrane region" description="Helical" evidence="7">
    <location>
        <begin position="81"/>
        <end position="105"/>
    </location>
</feature>
<evidence type="ECO:0000256" key="2">
    <source>
        <dbReference type="ARBA" id="ARBA00006840"/>
    </source>
</evidence>
<sequence>MVHGGMSIIKYLTFFFNFLFVLFGLVFIVIGSLALGGVEEFSKLSSKLHAPIILLIVLGCAVLLLSFFGCCGAIKENYCMLMTFSVIIFLIFIVELAVGISAYVFRNKISDNIKSAAEDLMKNYYEDKTDRDFWDKIQKTYNCCGIEGPGDWNVTSVFPKLPDSCCHGNETKTCNIGGTNVNVQGCYDNIVGKFKKYSWQIGVAALVIAFLQLVGMIFGCCLARSIKKEYETV</sequence>
<dbReference type="PANTHER" id="PTHR19282:SF456">
    <property type="entry name" value="CD63 MOLECULE"/>
    <property type="match status" value="1"/>
</dbReference>
<evidence type="ECO:0000256" key="6">
    <source>
        <dbReference type="PIRSR" id="PIRSR002419-1"/>
    </source>
</evidence>
<dbReference type="EMBL" id="GFWZ01000074">
    <property type="protein sequence ID" value="MBW20064.1"/>
    <property type="molecule type" value="Transcribed_RNA"/>
</dbReference>